<dbReference type="Pfam" id="PF04011">
    <property type="entry name" value="LemA"/>
    <property type="match status" value="1"/>
</dbReference>
<comment type="similarity">
    <text evidence="2">Belongs to the LemA family.</text>
</comment>
<gene>
    <name evidence="6" type="ORF">NCTC10186_00238</name>
</gene>
<proteinExistence type="inferred from homology"/>
<dbReference type="GO" id="GO:0016020">
    <property type="term" value="C:membrane"/>
    <property type="evidence" value="ECO:0007669"/>
    <property type="project" value="UniProtKB-SubCell"/>
</dbReference>
<comment type="subcellular location">
    <subcellularLocation>
        <location evidence="1">Membrane</location>
        <topology evidence="1">Single-pass membrane protein</topology>
    </subcellularLocation>
</comment>
<keyword evidence="5" id="KW-0472">Membrane</keyword>
<evidence type="ECO:0000313" key="7">
    <source>
        <dbReference type="Proteomes" id="UP000289862"/>
    </source>
</evidence>
<sequence>MANIFDQRQERKEESFTPAVDNRPVKAQAGTLGKVVWYGSFIFLIPIISHVSTRNSLLEQQNAIQEAASGIDIQLTKRFDTLSKLYQQVKGYKEMEQSVFEEISRLRNLTNSGNTAANSAEIESLNQNIFSRLIAVVENYPDLKASKLFQELMDETINIEREIAASRRLYNSKVNRFNSQLFTWPSAVIADSLGLETIPLYSASKTQIQDVQMNF</sequence>
<dbReference type="RefSeq" id="WP_119572230.1">
    <property type="nucleotide sequence ID" value="NZ_LR215031.1"/>
</dbReference>
<name>A0A449AZ05_9BACT</name>
<dbReference type="PANTHER" id="PTHR34478:SF1">
    <property type="entry name" value="PROTEIN LEMA"/>
    <property type="match status" value="1"/>
</dbReference>
<evidence type="ECO:0000313" key="6">
    <source>
        <dbReference type="EMBL" id="VEU72768.1"/>
    </source>
</evidence>
<dbReference type="PANTHER" id="PTHR34478">
    <property type="entry name" value="PROTEIN LEMA"/>
    <property type="match status" value="1"/>
</dbReference>
<evidence type="ECO:0000256" key="3">
    <source>
        <dbReference type="ARBA" id="ARBA00022692"/>
    </source>
</evidence>
<organism evidence="6 7">
    <name type="scientific">Mycoplasmopsis gallopavonis</name>
    <dbReference type="NCBI Taxonomy" id="76629"/>
    <lineage>
        <taxon>Bacteria</taxon>
        <taxon>Bacillati</taxon>
        <taxon>Mycoplasmatota</taxon>
        <taxon>Mycoplasmoidales</taxon>
        <taxon>Metamycoplasmataceae</taxon>
        <taxon>Mycoplasmopsis</taxon>
    </lineage>
</organism>
<keyword evidence="4" id="KW-1133">Transmembrane helix</keyword>
<dbReference type="EMBL" id="LR215031">
    <property type="protein sequence ID" value="VEU72768.1"/>
    <property type="molecule type" value="Genomic_DNA"/>
</dbReference>
<dbReference type="SUPFAM" id="SSF140478">
    <property type="entry name" value="LemA-like"/>
    <property type="match status" value="1"/>
</dbReference>
<evidence type="ECO:0000256" key="1">
    <source>
        <dbReference type="ARBA" id="ARBA00004167"/>
    </source>
</evidence>
<keyword evidence="3" id="KW-0812">Transmembrane</keyword>
<dbReference type="Proteomes" id="UP000289862">
    <property type="component" value="Chromosome"/>
</dbReference>
<dbReference type="AlphaFoldDB" id="A0A449AZ05"/>
<dbReference type="OrthoDB" id="384498at2"/>
<dbReference type="Gene3D" id="1.20.1440.20">
    <property type="entry name" value="LemA-like domain"/>
    <property type="match status" value="1"/>
</dbReference>
<evidence type="ECO:0000256" key="5">
    <source>
        <dbReference type="ARBA" id="ARBA00023136"/>
    </source>
</evidence>
<dbReference type="InterPro" id="IPR007156">
    <property type="entry name" value="MamQ_LemA"/>
</dbReference>
<dbReference type="KEGG" id="mgal:NCTC10186_00238"/>
<accession>A0A449AZ05</accession>
<keyword evidence="7" id="KW-1185">Reference proteome</keyword>
<dbReference type="InterPro" id="IPR023353">
    <property type="entry name" value="LemA-like_dom_sf"/>
</dbReference>
<reference evidence="6 7" key="1">
    <citation type="submission" date="2019-01" db="EMBL/GenBank/DDBJ databases">
        <authorList>
            <consortium name="Pathogen Informatics"/>
        </authorList>
    </citation>
    <scope>NUCLEOTIDE SEQUENCE [LARGE SCALE GENOMIC DNA]</scope>
    <source>
        <strain evidence="6 7">NCTC10186</strain>
    </source>
</reference>
<evidence type="ECO:0000256" key="4">
    <source>
        <dbReference type="ARBA" id="ARBA00022989"/>
    </source>
</evidence>
<evidence type="ECO:0000256" key="2">
    <source>
        <dbReference type="ARBA" id="ARBA00008854"/>
    </source>
</evidence>
<protein>
    <submittedName>
        <fullName evidence="6">LemA family</fullName>
    </submittedName>
</protein>